<dbReference type="PANTHER" id="PTHR33734">
    <property type="entry name" value="LYSM DOMAIN-CONTAINING GPI-ANCHORED PROTEIN 2"/>
    <property type="match status" value="1"/>
</dbReference>
<dbReference type="PANTHER" id="PTHR33734:SF22">
    <property type="entry name" value="MEMBRANE-BOUND LYTIC MUREIN TRANSGLYCOSYLASE D"/>
    <property type="match status" value="1"/>
</dbReference>
<organism evidence="2 3">
    <name type="scientific">Siminovitchia terrae</name>
    <name type="common">Bacillus terrae</name>
    <dbReference type="NCBI Taxonomy" id="1914933"/>
    <lineage>
        <taxon>Bacteria</taxon>
        <taxon>Bacillati</taxon>
        <taxon>Bacillota</taxon>
        <taxon>Bacilli</taxon>
        <taxon>Bacillales</taxon>
        <taxon>Bacillaceae</taxon>
        <taxon>Siminovitchia</taxon>
    </lineage>
</organism>
<dbReference type="OrthoDB" id="9802228at2"/>
<evidence type="ECO:0000313" key="2">
    <source>
        <dbReference type="EMBL" id="RST58676.1"/>
    </source>
</evidence>
<dbReference type="EMBL" id="QYTW02000018">
    <property type="protein sequence ID" value="RST58676.1"/>
    <property type="molecule type" value="Genomic_DNA"/>
</dbReference>
<feature type="domain" description="LysM" evidence="1">
    <location>
        <begin position="1"/>
        <end position="35"/>
    </location>
</feature>
<sequence>MSAIAKKYKTTVAELVKINGIKNPDLIQVGQKIKLSGSAPVSPAKASTQKVVYHTVKHGDTVSGLAVKHKVTQAQIKSWNKLKDINKINVGQKLRVK</sequence>
<evidence type="ECO:0000259" key="1">
    <source>
        <dbReference type="PROSITE" id="PS51782"/>
    </source>
</evidence>
<dbReference type="AlphaFoldDB" id="A0A429X5H8"/>
<evidence type="ECO:0000313" key="3">
    <source>
        <dbReference type="Proteomes" id="UP000287296"/>
    </source>
</evidence>
<dbReference type="InterPro" id="IPR018392">
    <property type="entry name" value="LysM"/>
</dbReference>
<dbReference type="GO" id="GO:0008932">
    <property type="term" value="F:lytic endotransglycosylase activity"/>
    <property type="evidence" value="ECO:0007669"/>
    <property type="project" value="TreeGrafter"/>
</dbReference>
<feature type="domain" description="LysM" evidence="1">
    <location>
        <begin position="52"/>
        <end position="96"/>
    </location>
</feature>
<dbReference type="PROSITE" id="PS51782">
    <property type="entry name" value="LYSM"/>
    <property type="match status" value="2"/>
</dbReference>
<dbReference type="CDD" id="cd00118">
    <property type="entry name" value="LysM"/>
    <property type="match status" value="2"/>
</dbReference>
<dbReference type="InterPro" id="IPR036779">
    <property type="entry name" value="LysM_dom_sf"/>
</dbReference>
<dbReference type="Gene3D" id="3.10.350.10">
    <property type="entry name" value="LysM domain"/>
    <property type="match status" value="2"/>
</dbReference>
<dbReference type="Proteomes" id="UP000287296">
    <property type="component" value="Unassembled WGS sequence"/>
</dbReference>
<reference evidence="2 3" key="1">
    <citation type="submission" date="2018-12" db="EMBL/GenBank/DDBJ databases">
        <authorList>
            <person name="Sun L."/>
            <person name="Chen Z."/>
        </authorList>
    </citation>
    <scope>NUCLEOTIDE SEQUENCE [LARGE SCALE GENOMIC DNA]</scope>
    <source>
        <strain evidence="2 3">LMG 29736</strain>
    </source>
</reference>
<protein>
    <submittedName>
        <fullName evidence="2">LysM peptidoglycan-binding domain-containing protein</fullName>
    </submittedName>
</protein>
<dbReference type="Pfam" id="PF01476">
    <property type="entry name" value="LysM"/>
    <property type="match status" value="2"/>
</dbReference>
<accession>A0A429X5H8</accession>
<gene>
    <name evidence="2" type="ORF">D5F11_016355</name>
</gene>
<proteinExistence type="predicted"/>
<comment type="caution">
    <text evidence="2">The sequence shown here is derived from an EMBL/GenBank/DDBJ whole genome shotgun (WGS) entry which is preliminary data.</text>
</comment>
<dbReference type="SUPFAM" id="SSF54106">
    <property type="entry name" value="LysM domain"/>
    <property type="match status" value="2"/>
</dbReference>
<name>A0A429X5H8_SIMTE</name>
<dbReference type="SMART" id="SM00257">
    <property type="entry name" value="LysM"/>
    <property type="match status" value="2"/>
</dbReference>